<keyword evidence="2" id="KW-1185">Reference proteome</keyword>
<protein>
    <submittedName>
        <fullName evidence="1">Uncharacterized protein</fullName>
    </submittedName>
</protein>
<gene>
    <name evidence="1" type="ORF">TOT_010000455</name>
</gene>
<dbReference type="VEuPathDB" id="PiroplasmaDB:TOT_010000455"/>
<dbReference type="Proteomes" id="UP000003786">
    <property type="component" value="Chromosome 1"/>
</dbReference>
<name>J4D5I6_THEOR</name>
<organism evidence="1 2">
    <name type="scientific">Theileria orientalis strain Shintoku</name>
    <dbReference type="NCBI Taxonomy" id="869250"/>
    <lineage>
        <taxon>Eukaryota</taxon>
        <taxon>Sar</taxon>
        <taxon>Alveolata</taxon>
        <taxon>Apicomplexa</taxon>
        <taxon>Aconoidasida</taxon>
        <taxon>Piroplasmida</taxon>
        <taxon>Theileriidae</taxon>
        <taxon>Theileria</taxon>
    </lineage>
</organism>
<dbReference type="AlphaFoldDB" id="J4D5I6"/>
<dbReference type="RefSeq" id="XP_009689291.1">
    <property type="nucleotide sequence ID" value="XM_009690996.1"/>
</dbReference>
<dbReference type="eggNOG" id="ENOG502TN5U">
    <property type="taxonomic scope" value="Eukaryota"/>
</dbReference>
<sequence>MDCVTRNWSVKCLEMILVRLDSLEDKQTKVANEIENKHEMLESKIKLIDKYLREVDLVLDKKNKFDEIDTLRENVQIIINNHSNNYQKFFCSLNNNIKAYINENLDIEDGLIEYKKDASYLDESYNQLLQLIYTIQVQFNSLDNSYSGTLDDITKSIQIETKKLSSAFQIYTQVGYSKLLDDVKELLSTSVSEIKTSREANEDYILNNLEAASNLTEFIKMYLVNKFEDFE</sequence>
<dbReference type="OMA" id="KCVEERQ"/>
<dbReference type="GeneID" id="20713366"/>
<evidence type="ECO:0000313" key="2">
    <source>
        <dbReference type="Proteomes" id="UP000003786"/>
    </source>
</evidence>
<reference evidence="1 2" key="1">
    <citation type="journal article" date="2012" name="MBio">
        <title>Comparative genome analysis of three eukaryotic parasites with differing abilities to transform leukocytes reveals key mediators of Theileria-induced leukocyte transformation.</title>
        <authorList>
            <person name="Hayashida K."/>
            <person name="Hara Y."/>
            <person name="Abe T."/>
            <person name="Yamasaki C."/>
            <person name="Toyoda A."/>
            <person name="Kosuge T."/>
            <person name="Suzuki Y."/>
            <person name="Sato Y."/>
            <person name="Kawashima S."/>
            <person name="Katayama T."/>
            <person name="Wakaguri H."/>
            <person name="Inoue N."/>
            <person name="Homma K."/>
            <person name="Tada-Umezaki M."/>
            <person name="Yagi Y."/>
            <person name="Fujii Y."/>
            <person name="Habara T."/>
            <person name="Kanehisa M."/>
            <person name="Watanabe H."/>
            <person name="Ito K."/>
            <person name="Gojobori T."/>
            <person name="Sugawara H."/>
            <person name="Imanishi T."/>
            <person name="Weir W."/>
            <person name="Gardner M."/>
            <person name="Pain A."/>
            <person name="Shiels B."/>
            <person name="Hattori M."/>
            <person name="Nene V."/>
            <person name="Sugimoto C."/>
        </authorList>
    </citation>
    <scope>NUCLEOTIDE SEQUENCE [LARGE SCALE GENOMIC DNA]</scope>
    <source>
        <strain evidence="1 2">Shintoku</strain>
    </source>
</reference>
<evidence type="ECO:0000313" key="1">
    <source>
        <dbReference type="EMBL" id="BAM38990.1"/>
    </source>
</evidence>
<proteinExistence type="predicted"/>
<dbReference type="OrthoDB" id="365697at2759"/>
<dbReference type="KEGG" id="tot:TOT_010000455"/>
<accession>J4D5I6</accession>
<dbReference type="EMBL" id="AP011946">
    <property type="protein sequence ID" value="BAM38990.1"/>
    <property type="molecule type" value="Genomic_DNA"/>
</dbReference>